<dbReference type="KEGG" id="epl:P4G45_11300"/>
<evidence type="ECO:0000313" key="4">
    <source>
        <dbReference type="EMBL" id="XBH12278.1"/>
    </source>
</evidence>
<organism evidence="4">
    <name type="scientific">Edaphobacter paludis</name>
    <dbReference type="NCBI Taxonomy" id="3035702"/>
    <lineage>
        <taxon>Bacteria</taxon>
        <taxon>Pseudomonadati</taxon>
        <taxon>Acidobacteriota</taxon>
        <taxon>Terriglobia</taxon>
        <taxon>Terriglobales</taxon>
        <taxon>Acidobacteriaceae</taxon>
        <taxon>Edaphobacter</taxon>
    </lineage>
</organism>
<dbReference type="SUPFAM" id="SSF53756">
    <property type="entry name" value="UDP-Glycosyltransferase/glycogen phosphorylase"/>
    <property type="match status" value="1"/>
</dbReference>
<keyword evidence="1 4" id="KW-0328">Glycosyltransferase</keyword>
<evidence type="ECO:0000256" key="1">
    <source>
        <dbReference type="ARBA" id="ARBA00022676"/>
    </source>
</evidence>
<name>A0AAU7D3G2_9BACT</name>
<gene>
    <name evidence="3" type="ORF">P4G45_11300</name>
    <name evidence="4" type="ORF">P8936_11245</name>
</gene>
<dbReference type="EC" id="2.4.-.-" evidence="4"/>
<dbReference type="EMBL" id="CP121195">
    <property type="protein sequence ID" value="XBH12278.1"/>
    <property type="molecule type" value="Genomic_DNA"/>
</dbReference>
<dbReference type="InterPro" id="IPR002201">
    <property type="entry name" value="Glyco_trans_9"/>
</dbReference>
<protein>
    <submittedName>
        <fullName evidence="4">Glycosyltransferase family 9 protein</fullName>
        <ecNumber evidence="4">2.4.-.-</ecNumber>
    </submittedName>
</protein>
<dbReference type="Pfam" id="PF01075">
    <property type="entry name" value="Glyco_transf_9"/>
    <property type="match status" value="1"/>
</dbReference>
<accession>A0AAU7D3G2</accession>
<dbReference type="GO" id="GO:0008713">
    <property type="term" value="F:ADP-heptose-lipopolysaccharide heptosyltransferase activity"/>
    <property type="evidence" value="ECO:0007669"/>
    <property type="project" value="TreeGrafter"/>
</dbReference>
<dbReference type="RefSeq" id="WP_348266584.1">
    <property type="nucleotide sequence ID" value="NZ_CP121194.1"/>
</dbReference>
<dbReference type="GO" id="GO:0005829">
    <property type="term" value="C:cytosol"/>
    <property type="evidence" value="ECO:0007669"/>
    <property type="project" value="TreeGrafter"/>
</dbReference>
<dbReference type="InterPro" id="IPR051199">
    <property type="entry name" value="LPS_LOS_Heptosyltrfase"/>
</dbReference>
<dbReference type="GO" id="GO:0009244">
    <property type="term" value="P:lipopolysaccharide core region biosynthetic process"/>
    <property type="evidence" value="ECO:0007669"/>
    <property type="project" value="TreeGrafter"/>
</dbReference>
<dbReference type="AlphaFoldDB" id="A0AAU7D3G2"/>
<dbReference type="Gene3D" id="3.40.50.2000">
    <property type="entry name" value="Glycogen Phosphorylase B"/>
    <property type="match status" value="2"/>
</dbReference>
<accession>A0AAU7CUN3</accession>
<evidence type="ECO:0000256" key="2">
    <source>
        <dbReference type="ARBA" id="ARBA00022679"/>
    </source>
</evidence>
<keyword evidence="2 4" id="KW-0808">Transferase</keyword>
<reference evidence="4" key="1">
    <citation type="submission" date="2023-03" db="EMBL/GenBank/DDBJ databases">
        <title>Edaphobacter sp.</title>
        <authorList>
            <person name="Huber K.J."/>
            <person name="Papendorf J."/>
            <person name="Pilke C."/>
            <person name="Bunk B."/>
            <person name="Sproeer C."/>
            <person name="Pester M."/>
        </authorList>
    </citation>
    <scope>NUCLEOTIDE SEQUENCE</scope>
    <source>
        <strain evidence="3">DSM 109919</strain>
        <strain evidence="4">DSM 109920</strain>
    </source>
</reference>
<proteinExistence type="predicted"/>
<dbReference type="EMBL" id="CP121194">
    <property type="protein sequence ID" value="XBH09074.1"/>
    <property type="molecule type" value="Genomic_DNA"/>
</dbReference>
<sequence>MSLVQNLKGGILAGVAAVERVSNSGGVSRNGSLREIENFLLLQYPTALGTAIHATPLIRALRHAVPQCRIVVAASGFARDVFRNNPGIDRLIETPTPLKDLNGSVMTLRRELPFGETAFATLTSTGNERTRIAMQALLSGASIRVGFTVVPKLYRKPLIFDRTSSQIANNLRIVQALGHTSVHFEPEIFYRQEDLAFARETLARAGVQSGQPVAVFITQTSVTQRKSWRSERFKAAAEFLMTRYGAHILFVGTAAEAAAIDELRGSLSAPTTSVAGRTTVLQLAALMSLVTVGLTLDTGPMHLGRAVGLPMVIIAPAWSPPIEWLPLGNNKFRILKNADIPVPPPQDYIIDEVSVDEVTSALADLLTRYPNRIPDQTEIHQG</sequence>
<dbReference type="PANTHER" id="PTHR30160">
    <property type="entry name" value="TETRAACYLDISACCHARIDE 4'-KINASE-RELATED"/>
    <property type="match status" value="1"/>
</dbReference>
<dbReference type="CDD" id="cd03789">
    <property type="entry name" value="GT9_LPS_heptosyltransferase"/>
    <property type="match status" value="1"/>
</dbReference>
<evidence type="ECO:0000313" key="3">
    <source>
        <dbReference type="EMBL" id="XBH09074.1"/>
    </source>
</evidence>